<proteinExistence type="predicted"/>
<dbReference type="GeneTree" id="ENSGT01030000234972"/>
<sequence>MEGFEGEDQDLELYPLCDVKTVESGESGGDGVSSQDKTRAVVGKALEKHNQDPSEASNWNLVQLMDGQKELTIPHNANVFYAMTSSSVDFLLRGKGTESGTSFPKIKSKGMKISRTLF</sequence>
<reference evidence="2" key="5">
    <citation type="submission" date="2025-09" db="UniProtKB">
        <authorList>
            <consortium name="Ensembl"/>
        </authorList>
    </citation>
    <scope>IDENTIFICATION</scope>
</reference>
<dbReference type="InterPro" id="IPR029071">
    <property type="entry name" value="Ubiquitin-like_domsf"/>
</dbReference>
<dbReference type="InParanoid" id="A0A4W3HC11"/>
<reference evidence="3" key="1">
    <citation type="journal article" date="2006" name="Science">
        <title>Ancient noncoding elements conserved in the human genome.</title>
        <authorList>
            <person name="Venkatesh B."/>
            <person name="Kirkness E.F."/>
            <person name="Loh Y.H."/>
            <person name="Halpern A.L."/>
            <person name="Lee A.P."/>
            <person name="Johnson J."/>
            <person name="Dandona N."/>
            <person name="Viswanathan L.D."/>
            <person name="Tay A."/>
            <person name="Venter J.C."/>
            <person name="Strausberg R.L."/>
            <person name="Brenner S."/>
        </authorList>
    </citation>
    <scope>NUCLEOTIDE SEQUENCE [LARGE SCALE GENOMIC DNA]</scope>
</reference>
<dbReference type="SMART" id="SM00314">
    <property type="entry name" value="RA"/>
    <property type="match status" value="1"/>
</dbReference>
<reference evidence="3" key="2">
    <citation type="journal article" date="2007" name="PLoS Biol.">
        <title>Survey sequencing and comparative analysis of the elephant shark (Callorhinchus milii) genome.</title>
        <authorList>
            <person name="Venkatesh B."/>
            <person name="Kirkness E.F."/>
            <person name="Loh Y.H."/>
            <person name="Halpern A.L."/>
            <person name="Lee A.P."/>
            <person name="Johnson J."/>
            <person name="Dandona N."/>
            <person name="Viswanathan L.D."/>
            <person name="Tay A."/>
            <person name="Venter J.C."/>
            <person name="Strausberg R.L."/>
            <person name="Brenner S."/>
        </authorList>
    </citation>
    <scope>NUCLEOTIDE SEQUENCE [LARGE SCALE GENOMIC DNA]</scope>
</reference>
<dbReference type="Gene3D" id="3.10.20.90">
    <property type="entry name" value="Phosphatidylinositol 3-kinase Catalytic Subunit, Chain A, domain 1"/>
    <property type="match status" value="1"/>
</dbReference>
<dbReference type="AlphaFoldDB" id="A0A4W3HC11"/>
<organism evidence="2 3">
    <name type="scientific">Callorhinchus milii</name>
    <name type="common">Ghost shark</name>
    <dbReference type="NCBI Taxonomy" id="7868"/>
    <lineage>
        <taxon>Eukaryota</taxon>
        <taxon>Metazoa</taxon>
        <taxon>Chordata</taxon>
        <taxon>Craniata</taxon>
        <taxon>Vertebrata</taxon>
        <taxon>Chondrichthyes</taxon>
        <taxon>Holocephali</taxon>
        <taxon>Chimaeriformes</taxon>
        <taxon>Callorhinchidae</taxon>
        <taxon>Callorhinchus</taxon>
    </lineage>
</organism>
<reference evidence="3" key="3">
    <citation type="journal article" date="2014" name="Nature">
        <title>Elephant shark genome provides unique insights into gnathostome evolution.</title>
        <authorList>
            <consortium name="International Elephant Shark Genome Sequencing Consortium"/>
            <person name="Venkatesh B."/>
            <person name="Lee A.P."/>
            <person name="Ravi V."/>
            <person name="Maurya A.K."/>
            <person name="Lian M.M."/>
            <person name="Swann J.B."/>
            <person name="Ohta Y."/>
            <person name="Flajnik M.F."/>
            <person name="Sutoh Y."/>
            <person name="Kasahara M."/>
            <person name="Hoon S."/>
            <person name="Gangu V."/>
            <person name="Roy S.W."/>
            <person name="Irimia M."/>
            <person name="Korzh V."/>
            <person name="Kondrychyn I."/>
            <person name="Lim Z.W."/>
            <person name="Tay B.H."/>
            <person name="Tohari S."/>
            <person name="Kong K.W."/>
            <person name="Ho S."/>
            <person name="Lorente-Galdos B."/>
            <person name="Quilez J."/>
            <person name="Marques-Bonet T."/>
            <person name="Raney B.J."/>
            <person name="Ingham P.W."/>
            <person name="Tay A."/>
            <person name="Hillier L.W."/>
            <person name="Minx P."/>
            <person name="Boehm T."/>
            <person name="Wilson R.K."/>
            <person name="Brenner S."/>
            <person name="Warren W.C."/>
        </authorList>
    </citation>
    <scope>NUCLEOTIDE SEQUENCE [LARGE SCALE GENOMIC DNA]</scope>
</reference>
<dbReference type="Pfam" id="PF00788">
    <property type="entry name" value="RA"/>
    <property type="match status" value="1"/>
</dbReference>
<dbReference type="Ensembl" id="ENSCMIT00000013201.1">
    <property type="protein sequence ID" value="ENSCMIP00000012910.1"/>
    <property type="gene ID" value="ENSCMIG00000006542.1"/>
</dbReference>
<evidence type="ECO:0000313" key="3">
    <source>
        <dbReference type="Proteomes" id="UP000314986"/>
    </source>
</evidence>
<dbReference type="SUPFAM" id="SSF54236">
    <property type="entry name" value="Ubiquitin-like"/>
    <property type="match status" value="1"/>
</dbReference>
<dbReference type="GO" id="GO:0007165">
    <property type="term" value="P:signal transduction"/>
    <property type="evidence" value="ECO:0007669"/>
    <property type="project" value="InterPro"/>
</dbReference>
<keyword evidence="3" id="KW-1185">Reference proteome</keyword>
<dbReference type="STRING" id="7868.ENSCMIP00000012910"/>
<dbReference type="OMA" id="WGENEIF"/>
<name>A0A4W3HC11_CALMI</name>
<evidence type="ECO:0000259" key="1">
    <source>
        <dbReference type="PROSITE" id="PS50200"/>
    </source>
</evidence>
<dbReference type="InterPro" id="IPR000159">
    <property type="entry name" value="RA_dom"/>
</dbReference>
<dbReference type="Proteomes" id="UP000314986">
    <property type="component" value="Unassembled WGS sequence"/>
</dbReference>
<dbReference type="PROSITE" id="PS50200">
    <property type="entry name" value="RA"/>
    <property type="match status" value="1"/>
</dbReference>
<accession>A0A4W3HC11</accession>
<evidence type="ECO:0000313" key="2">
    <source>
        <dbReference type="Ensembl" id="ENSCMIP00000012910.1"/>
    </source>
</evidence>
<reference evidence="2" key="4">
    <citation type="submission" date="2025-08" db="UniProtKB">
        <authorList>
            <consortium name="Ensembl"/>
        </authorList>
    </citation>
    <scope>IDENTIFICATION</scope>
</reference>
<protein>
    <recommendedName>
        <fullName evidence="1">Ras-associating domain-containing protein</fullName>
    </recommendedName>
</protein>
<feature type="domain" description="Ras-associating" evidence="1">
    <location>
        <begin position="32"/>
        <end position="97"/>
    </location>
</feature>